<protein>
    <submittedName>
        <fullName evidence="1">Uncharacterized protein</fullName>
    </submittedName>
</protein>
<dbReference type="Proteomes" id="UP000054771">
    <property type="component" value="Unassembled WGS sequence"/>
</dbReference>
<evidence type="ECO:0000313" key="1">
    <source>
        <dbReference type="EMBL" id="CEL08427.1"/>
    </source>
</evidence>
<organism evidence="1 2">
    <name type="scientific">Aspergillus calidoustus</name>
    <dbReference type="NCBI Taxonomy" id="454130"/>
    <lineage>
        <taxon>Eukaryota</taxon>
        <taxon>Fungi</taxon>
        <taxon>Dikarya</taxon>
        <taxon>Ascomycota</taxon>
        <taxon>Pezizomycotina</taxon>
        <taxon>Eurotiomycetes</taxon>
        <taxon>Eurotiomycetidae</taxon>
        <taxon>Eurotiales</taxon>
        <taxon>Aspergillaceae</taxon>
        <taxon>Aspergillus</taxon>
        <taxon>Aspergillus subgen. Nidulantes</taxon>
    </lineage>
</organism>
<keyword evidence="2" id="KW-1185">Reference proteome</keyword>
<gene>
    <name evidence="1" type="ORF">ASPCAL11577</name>
</gene>
<dbReference type="OMA" id="VPYCTAT"/>
<proteinExistence type="predicted"/>
<dbReference type="OrthoDB" id="2129069at2759"/>
<sequence length="235" mass="25732">MDNHSGLRGTFGSSLRSNPIWEVIGPILKASSKSIEEVSRQQVNDFTFVQEADNEPLQLLLLTPSSLEAYQKRRLILRLREFAASDSSSCPRKAIAFLLSEDAFSSASEKYSLNALLALQVLLFESIAVPLPVITIPDAHSFLASVKEYMANLEDIPVTSSALGESLALLAQATSEYPNALCEQATSILSDLFPSFTALSEATRTLEGQEVLGEYLGAEAAEKIVRFWQEDLLTE</sequence>
<evidence type="ECO:0000313" key="2">
    <source>
        <dbReference type="Proteomes" id="UP000054771"/>
    </source>
</evidence>
<reference evidence="2" key="1">
    <citation type="journal article" date="2016" name="Genome Announc.">
        <title>Draft genome sequences of fungus Aspergillus calidoustus.</title>
        <authorList>
            <person name="Horn F."/>
            <person name="Linde J."/>
            <person name="Mattern D.J."/>
            <person name="Walther G."/>
            <person name="Guthke R."/>
            <person name="Scherlach K."/>
            <person name="Martin K."/>
            <person name="Brakhage A.A."/>
            <person name="Petzke L."/>
            <person name="Valiante V."/>
        </authorList>
    </citation>
    <scope>NUCLEOTIDE SEQUENCE [LARGE SCALE GENOMIC DNA]</scope>
    <source>
        <strain evidence="2">SF006504</strain>
    </source>
</reference>
<accession>A0A0U5G9W5</accession>
<name>A0A0U5G9W5_ASPCI</name>
<dbReference type="EMBL" id="CDMC01000011">
    <property type="protein sequence ID" value="CEL08427.1"/>
    <property type="molecule type" value="Genomic_DNA"/>
</dbReference>
<dbReference type="AlphaFoldDB" id="A0A0U5G9W5"/>